<sequence length="155" mass="17361">MEEIMELSVSQVDAQTLPWALLLEADPSERNVCKYLEGSQCFSATKGRDIVGACVLNTIDDGVLELFNIAVSPEVQGQGVGSALLRYVIDQCRSKGVRRIELGTGAFGYQLAFYQRLGFRVERVVRDFFLDHYDEPVMEAGIQHKDMLRLGLDLE</sequence>
<organism evidence="3 4">
    <name type="scientific">Alcanivorax dieselolei (strain DSM 16502 / CGMCC 1.3690 / MCCC 1A00001 / B-5)</name>
    <name type="common">Alloalcanivorax dieselolei</name>
    <dbReference type="NCBI Taxonomy" id="930169"/>
    <lineage>
        <taxon>Bacteria</taxon>
        <taxon>Pseudomonadati</taxon>
        <taxon>Pseudomonadota</taxon>
        <taxon>Gammaproteobacteria</taxon>
        <taxon>Oceanospirillales</taxon>
        <taxon>Alcanivoracaceae</taxon>
        <taxon>Alloalcanivorax</taxon>
    </lineage>
</organism>
<dbReference type="CDD" id="cd04301">
    <property type="entry name" value="NAT_SF"/>
    <property type="match status" value="1"/>
</dbReference>
<dbReference type="eggNOG" id="COG0456">
    <property type="taxonomic scope" value="Bacteria"/>
</dbReference>
<dbReference type="SUPFAM" id="SSF55729">
    <property type="entry name" value="Acyl-CoA N-acyltransferases (Nat)"/>
    <property type="match status" value="1"/>
</dbReference>
<accession>K0CBS5</accession>
<gene>
    <name evidence="3" type="ordered locus">B5T_00833</name>
</gene>
<dbReference type="InterPro" id="IPR016181">
    <property type="entry name" value="Acyl_CoA_acyltransferase"/>
</dbReference>
<dbReference type="STRING" id="930169.B5T_00833"/>
<dbReference type="GO" id="GO:0008080">
    <property type="term" value="F:N-acetyltransferase activity"/>
    <property type="evidence" value="ECO:0007669"/>
    <property type="project" value="InterPro"/>
</dbReference>
<dbReference type="Pfam" id="PF00583">
    <property type="entry name" value="Acetyltransf_1"/>
    <property type="match status" value="1"/>
</dbReference>
<dbReference type="HOGENOM" id="CLU_108859_2_1_6"/>
<dbReference type="AlphaFoldDB" id="K0CBS5"/>
<feature type="domain" description="N-acetyltransferase" evidence="2">
    <location>
        <begin position="1"/>
        <end position="155"/>
    </location>
</feature>
<proteinExistence type="predicted"/>
<dbReference type="PANTHER" id="PTHR13947:SF37">
    <property type="entry name" value="LD18367P"/>
    <property type="match status" value="1"/>
</dbReference>
<name>K0CBS5_ALCDB</name>
<dbReference type="Proteomes" id="UP000006286">
    <property type="component" value="Chromosome"/>
</dbReference>
<dbReference type="PATRIC" id="fig|930169.3.peg.818"/>
<dbReference type="EMBL" id="CP003466">
    <property type="protein sequence ID" value="AFT69117.1"/>
    <property type="molecule type" value="Genomic_DNA"/>
</dbReference>
<dbReference type="PROSITE" id="PS51186">
    <property type="entry name" value="GNAT"/>
    <property type="match status" value="1"/>
</dbReference>
<dbReference type="Gene3D" id="3.40.630.30">
    <property type="match status" value="1"/>
</dbReference>
<keyword evidence="1 3" id="KW-0808">Transferase</keyword>
<reference evidence="3 4" key="1">
    <citation type="journal article" date="2012" name="J. Bacteriol.">
        <title>Complete genome sequence of Alcanivorax dieselolei type strain B5.</title>
        <authorList>
            <person name="Lai Q."/>
            <person name="Li W."/>
            <person name="Shao Z."/>
        </authorList>
    </citation>
    <scope>NUCLEOTIDE SEQUENCE [LARGE SCALE GENOMIC DNA]</scope>
    <source>
        <strain evidence="4">DSM 16502 / CGMCC 1.3690 / B-5</strain>
    </source>
</reference>
<dbReference type="InterPro" id="IPR050769">
    <property type="entry name" value="NAT_camello-type"/>
</dbReference>
<evidence type="ECO:0000313" key="3">
    <source>
        <dbReference type="EMBL" id="AFT69117.1"/>
    </source>
</evidence>
<evidence type="ECO:0000259" key="2">
    <source>
        <dbReference type="PROSITE" id="PS51186"/>
    </source>
</evidence>
<dbReference type="KEGG" id="adi:B5T_00833"/>
<protein>
    <submittedName>
        <fullName evidence="3">GCN5-related N-acetyltransferase</fullName>
    </submittedName>
</protein>
<evidence type="ECO:0000313" key="4">
    <source>
        <dbReference type="Proteomes" id="UP000006286"/>
    </source>
</evidence>
<keyword evidence="4" id="KW-1185">Reference proteome</keyword>
<evidence type="ECO:0000256" key="1">
    <source>
        <dbReference type="ARBA" id="ARBA00022679"/>
    </source>
</evidence>
<dbReference type="PANTHER" id="PTHR13947">
    <property type="entry name" value="GNAT FAMILY N-ACETYLTRANSFERASE"/>
    <property type="match status" value="1"/>
</dbReference>
<dbReference type="InterPro" id="IPR000182">
    <property type="entry name" value="GNAT_dom"/>
</dbReference>